<comment type="similarity">
    <text evidence="2">Belongs to the ATP11 family.</text>
</comment>
<proteinExistence type="inferred from homology"/>
<reference evidence="5" key="1">
    <citation type="submission" date="2019-08" db="EMBL/GenBank/DDBJ databases">
        <title>The genome of the North American firefly Photinus pyralis.</title>
        <authorList>
            <consortium name="Photinus pyralis genome working group"/>
            <person name="Fallon T.R."/>
            <person name="Sander Lower S.E."/>
            <person name="Weng J.-K."/>
        </authorList>
    </citation>
    <scope>NUCLEOTIDE SEQUENCE</scope>
    <source>
        <strain evidence="5">TRF0915ILg1</strain>
        <tissue evidence="5">Whole body</tissue>
    </source>
</reference>
<name>A0A8K0CDQ6_IGNLU</name>
<dbReference type="GO" id="GO:0005739">
    <property type="term" value="C:mitochondrion"/>
    <property type="evidence" value="ECO:0007669"/>
    <property type="project" value="UniProtKB-SubCell"/>
</dbReference>
<dbReference type="EMBL" id="VTPC01089916">
    <property type="protein sequence ID" value="KAF2885515.1"/>
    <property type="molecule type" value="Genomic_DNA"/>
</dbReference>
<sequence length="283" mass="33205">MEIVSKLFRRNTFKTIYTLRRTIMTSLELRNKAEKAAEELKGNPYYEKYSRKIAALQQTSPEEFLSRVEARKEENAKPKFGADASRQYSSLLEPKKRLTSNTKVGDESLNKIMKLELIQDKDVNEIKRIWEEYHKTKDVIAATIPIEIYNEINSKATNYPTFLFAIPRTQGYEFIVCQFYRNTVHFTPLLNYQVHKENAPECLTIVHYTEFKDNKGIVLMRGEFDKNVLNVQEAQCLANQLQLYYGQNDPQKIALLEQFTKRPDEFKHMDLIKQIETLSLVTK</sequence>
<comment type="caution">
    <text evidence="5">The sequence shown here is derived from an EMBL/GenBank/DDBJ whole genome shotgun (WGS) entry which is preliminary data.</text>
</comment>
<protein>
    <recommendedName>
        <fullName evidence="7">ATP synthase mitochondrial F1 complex assembly factor 1</fullName>
    </recommendedName>
</protein>
<comment type="subcellular location">
    <subcellularLocation>
        <location evidence="1">Mitochondrion</location>
    </subcellularLocation>
</comment>
<keyword evidence="6" id="KW-1185">Reference proteome</keyword>
<dbReference type="GO" id="GO:0033615">
    <property type="term" value="P:mitochondrial proton-transporting ATP synthase complex assembly"/>
    <property type="evidence" value="ECO:0007669"/>
    <property type="project" value="TreeGrafter"/>
</dbReference>
<evidence type="ECO:0000256" key="4">
    <source>
        <dbReference type="ARBA" id="ARBA00023128"/>
    </source>
</evidence>
<dbReference type="PANTHER" id="PTHR13126:SF0">
    <property type="entry name" value="ATP SYNTHASE MITOCHONDRIAL F1 COMPLEX ASSEMBLY FACTOR 1"/>
    <property type="match status" value="1"/>
</dbReference>
<dbReference type="Pfam" id="PF06644">
    <property type="entry name" value="ATP11"/>
    <property type="match status" value="1"/>
</dbReference>
<evidence type="ECO:0000256" key="3">
    <source>
        <dbReference type="ARBA" id="ARBA00022946"/>
    </source>
</evidence>
<dbReference type="OrthoDB" id="16535at2759"/>
<evidence type="ECO:0000313" key="5">
    <source>
        <dbReference type="EMBL" id="KAF2885515.1"/>
    </source>
</evidence>
<gene>
    <name evidence="5" type="ORF">ILUMI_20665</name>
</gene>
<evidence type="ECO:0000313" key="6">
    <source>
        <dbReference type="Proteomes" id="UP000801492"/>
    </source>
</evidence>
<organism evidence="5 6">
    <name type="scientific">Ignelater luminosus</name>
    <name type="common">Cucubano</name>
    <name type="synonym">Pyrophorus luminosus</name>
    <dbReference type="NCBI Taxonomy" id="2038154"/>
    <lineage>
        <taxon>Eukaryota</taxon>
        <taxon>Metazoa</taxon>
        <taxon>Ecdysozoa</taxon>
        <taxon>Arthropoda</taxon>
        <taxon>Hexapoda</taxon>
        <taxon>Insecta</taxon>
        <taxon>Pterygota</taxon>
        <taxon>Neoptera</taxon>
        <taxon>Endopterygota</taxon>
        <taxon>Coleoptera</taxon>
        <taxon>Polyphaga</taxon>
        <taxon>Elateriformia</taxon>
        <taxon>Elateroidea</taxon>
        <taxon>Elateridae</taxon>
        <taxon>Agrypninae</taxon>
        <taxon>Pyrophorini</taxon>
        <taxon>Ignelater</taxon>
    </lineage>
</organism>
<dbReference type="AlphaFoldDB" id="A0A8K0CDQ6"/>
<evidence type="ECO:0000256" key="1">
    <source>
        <dbReference type="ARBA" id="ARBA00004173"/>
    </source>
</evidence>
<evidence type="ECO:0008006" key="7">
    <source>
        <dbReference type="Google" id="ProtNLM"/>
    </source>
</evidence>
<dbReference type="InterPro" id="IPR010591">
    <property type="entry name" value="ATP11"/>
</dbReference>
<evidence type="ECO:0000256" key="2">
    <source>
        <dbReference type="ARBA" id="ARBA00009116"/>
    </source>
</evidence>
<dbReference type="PANTHER" id="PTHR13126">
    <property type="entry name" value="CHAPERONE ATP11"/>
    <property type="match status" value="1"/>
</dbReference>
<accession>A0A8K0CDQ6</accession>
<keyword evidence="3" id="KW-0809">Transit peptide</keyword>
<keyword evidence="4" id="KW-0496">Mitochondrion</keyword>
<dbReference type="Proteomes" id="UP000801492">
    <property type="component" value="Unassembled WGS sequence"/>
</dbReference>